<keyword evidence="2" id="KW-0964">Secreted</keyword>
<feature type="signal peptide" evidence="9">
    <location>
        <begin position="1"/>
        <end position="17"/>
    </location>
</feature>
<keyword evidence="8" id="KW-0812">Transmembrane</keyword>
<feature type="domain" description="SRCR" evidence="10">
    <location>
        <begin position="320"/>
        <end position="419"/>
    </location>
</feature>
<dbReference type="InterPro" id="IPR001190">
    <property type="entry name" value="SRCR"/>
</dbReference>
<dbReference type="Pfam" id="PF00530">
    <property type="entry name" value="SRCR"/>
    <property type="match status" value="5"/>
</dbReference>
<accession>A0A668U0F5</accession>
<dbReference type="GO" id="GO:0016020">
    <property type="term" value="C:membrane"/>
    <property type="evidence" value="ECO:0007669"/>
    <property type="project" value="InterPro"/>
</dbReference>
<dbReference type="FunFam" id="3.10.250.10:FF:000013">
    <property type="entry name" value="CD163 molecule like 1"/>
    <property type="match status" value="2"/>
</dbReference>
<feature type="domain" description="SRCR" evidence="10">
    <location>
        <begin position="424"/>
        <end position="552"/>
    </location>
</feature>
<feature type="disulfide bond" evidence="7">
    <location>
        <begin position="490"/>
        <end position="500"/>
    </location>
</feature>
<organism evidence="11 12">
    <name type="scientific">Oreochromis aureus</name>
    <name type="common">Israeli tilapia</name>
    <name type="synonym">Chromis aureus</name>
    <dbReference type="NCBI Taxonomy" id="47969"/>
    <lineage>
        <taxon>Eukaryota</taxon>
        <taxon>Metazoa</taxon>
        <taxon>Chordata</taxon>
        <taxon>Craniata</taxon>
        <taxon>Vertebrata</taxon>
        <taxon>Euteleostomi</taxon>
        <taxon>Actinopterygii</taxon>
        <taxon>Neopterygii</taxon>
        <taxon>Teleostei</taxon>
        <taxon>Neoteleostei</taxon>
        <taxon>Acanthomorphata</taxon>
        <taxon>Ovalentaria</taxon>
        <taxon>Cichlomorphae</taxon>
        <taxon>Cichliformes</taxon>
        <taxon>Cichlidae</taxon>
        <taxon>African cichlids</taxon>
        <taxon>Pseudocrenilabrinae</taxon>
        <taxon>Oreochromini</taxon>
        <taxon>Oreochromis</taxon>
    </lineage>
</organism>
<evidence type="ECO:0000256" key="3">
    <source>
        <dbReference type="ARBA" id="ARBA00022729"/>
    </source>
</evidence>
<keyword evidence="4" id="KW-0677">Repeat</keyword>
<dbReference type="PRINTS" id="PR00258">
    <property type="entry name" value="SPERACTRCPTR"/>
</dbReference>
<evidence type="ECO:0000256" key="7">
    <source>
        <dbReference type="PROSITE-ProRule" id="PRU00196"/>
    </source>
</evidence>
<dbReference type="Gene3D" id="2.60.40.10">
    <property type="entry name" value="Immunoglobulins"/>
    <property type="match status" value="1"/>
</dbReference>
<dbReference type="SUPFAM" id="SSF48726">
    <property type="entry name" value="Immunoglobulin"/>
    <property type="match status" value="1"/>
</dbReference>
<feature type="disulfide bond" evidence="7">
    <location>
        <begin position="191"/>
        <end position="201"/>
    </location>
</feature>
<dbReference type="SUPFAM" id="SSF56487">
    <property type="entry name" value="SRCR-like"/>
    <property type="match status" value="5"/>
</dbReference>
<dbReference type="PANTHER" id="PTHR19331">
    <property type="entry name" value="SCAVENGER RECEPTOR DOMAIN-CONTAINING"/>
    <property type="match status" value="1"/>
</dbReference>
<keyword evidence="6" id="KW-0325">Glycoprotein</keyword>
<evidence type="ECO:0000256" key="1">
    <source>
        <dbReference type="ARBA" id="ARBA00004613"/>
    </source>
</evidence>
<keyword evidence="12" id="KW-1185">Reference proteome</keyword>
<feature type="transmembrane region" description="Helical" evidence="8">
    <location>
        <begin position="631"/>
        <end position="651"/>
    </location>
</feature>
<keyword evidence="8" id="KW-0472">Membrane</keyword>
<feature type="domain" description="SRCR" evidence="10">
    <location>
        <begin position="123"/>
        <end position="222"/>
    </location>
</feature>
<dbReference type="InterPro" id="IPR013783">
    <property type="entry name" value="Ig-like_fold"/>
</dbReference>
<evidence type="ECO:0000256" key="2">
    <source>
        <dbReference type="ARBA" id="ARBA00022525"/>
    </source>
</evidence>
<keyword evidence="3 9" id="KW-0732">Signal</keyword>
<evidence type="ECO:0000256" key="5">
    <source>
        <dbReference type="ARBA" id="ARBA00023157"/>
    </source>
</evidence>
<evidence type="ECO:0000313" key="11">
    <source>
        <dbReference type="Ensembl" id="ENSOABP00000033189.2"/>
    </source>
</evidence>
<dbReference type="Ensembl" id="ENSOABT00000034113.2">
    <property type="protein sequence ID" value="ENSOABP00000033189.2"/>
    <property type="gene ID" value="ENSOABG00000015298.2"/>
</dbReference>
<dbReference type="Proteomes" id="UP000472276">
    <property type="component" value="Unassembled WGS sequence"/>
</dbReference>
<reference evidence="11" key="1">
    <citation type="submission" date="2025-08" db="UniProtKB">
        <authorList>
            <consortium name="Ensembl"/>
        </authorList>
    </citation>
    <scope>IDENTIFICATION</scope>
</reference>
<dbReference type="PANTHER" id="PTHR19331:SF22">
    <property type="entry name" value="DELETED IN MALIGNANT BRAIN TUMORS 1 PROTEIN"/>
    <property type="match status" value="1"/>
</dbReference>
<comment type="subcellular location">
    <subcellularLocation>
        <location evidence="1">Secreted</location>
    </subcellularLocation>
</comment>
<protein>
    <recommendedName>
        <fullName evidence="10">SRCR domain-containing protein</fullName>
    </recommendedName>
</protein>
<keyword evidence="8" id="KW-1133">Transmembrane helix</keyword>
<sequence length="660" mass="71483">MDHLLVLLLLWSSGVQAEEKHNSESDDVRLVGGASHCAGTLELKHLGEWRIVSGYARTLKHAAIVCQLLDCGSAVSVEWRIETPNTPVWKMKIECIQSGSAVRDCVTSDSSRVITSVTCADSVRLLNGSSLCSGRLEVKSNQSWSSVCEADFDQQDAEVVCKELGCGPPLALQGALYGEVEAPVWSKEFQCGGHESALLDCRSSGSARNSCSPGKAVGLTCSESDDVRLVGGASRCAGILELKHLGEWRPMYESGWTLKDAAPICEHLDCGSAVSLQETKPLKFGWRIKPDCVQSRSTLRECTASGYYNPIMNLTCSDSVRLLNGSSLCSGRLEVKSNQSWSSVCEADFDQQDAEVVCRELGCGPPSVLQGALYGEVEAPVWSKEFQCGGHESALLDCRSSGSARNSCSPGKAVGLTCSEPDDVRLVGGASRCAGSLELKLGEWRPVEASEWILGKAAVICEHLHCGSLDYVEARNESLLRSVWRLKPDCVQSGSALRECATSEYSLMIMNFTCSDLLIQPNIHAFSMDGVSEAQQQGLQVSSRSNFTISCSIQPQYPGGSFQLTFTSSNTTYSYTQPAVNHSAHFLFPAAEPAHQGNYSCVYHIYVFSHNFSSESRLLSVAVSASTVHTITGVVLLLILLIVITALYFSWKASREQKLR</sequence>
<gene>
    <name evidence="11" type="primary">LOC116311836</name>
</gene>
<evidence type="ECO:0000256" key="8">
    <source>
        <dbReference type="SAM" id="Phobius"/>
    </source>
</evidence>
<dbReference type="InterPro" id="IPR036772">
    <property type="entry name" value="SRCR-like_dom_sf"/>
</dbReference>
<feature type="disulfide bond" evidence="7">
    <location>
        <begin position="95"/>
        <end position="105"/>
    </location>
</feature>
<dbReference type="PROSITE" id="PS50287">
    <property type="entry name" value="SRCR_2"/>
    <property type="match status" value="5"/>
</dbReference>
<evidence type="ECO:0000313" key="12">
    <source>
        <dbReference type="Proteomes" id="UP000472276"/>
    </source>
</evidence>
<dbReference type="InterPro" id="IPR036179">
    <property type="entry name" value="Ig-like_dom_sf"/>
</dbReference>
<proteinExistence type="predicted"/>
<dbReference type="Gene3D" id="3.10.250.10">
    <property type="entry name" value="SRCR-like domain"/>
    <property type="match status" value="5"/>
</dbReference>
<keyword evidence="5 7" id="KW-1015">Disulfide bond</keyword>
<feature type="disulfide bond" evidence="7">
    <location>
        <begin position="388"/>
        <end position="398"/>
    </location>
</feature>
<dbReference type="SMART" id="SM00202">
    <property type="entry name" value="SR"/>
    <property type="match status" value="5"/>
</dbReference>
<comment type="caution">
    <text evidence="7">Lacks conserved residue(s) required for the propagation of feature annotation.</text>
</comment>
<name>A0A668U0F5_OREAU</name>
<feature type="domain" description="SRCR" evidence="10">
    <location>
        <begin position="28"/>
        <end position="120"/>
    </location>
</feature>
<evidence type="ECO:0000256" key="4">
    <source>
        <dbReference type="ARBA" id="ARBA00022737"/>
    </source>
</evidence>
<feature type="disulfide bond" evidence="7">
    <location>
        <begin position="292"/>
        <end position="302"/>
    </location>
</feature>
<feature type="chain" id="PRO_5044234361" description="SRCR domain-containing protein" evidence="9">
    <location>
        <begin position="18"/>
        <end position="660"/>
    </location>
</feature>
<evidence type="ECO:0000256" key="6">
    <source>
        <dbReference type="ARBA" id="ARBA00023180"/>
    </source>
</evidence>
<reference evidence="11" key="2">
    <citation type="submission" date="2025-09" db="UniProtKB">
        <authorList>
            <consortium name="Ensembl"/>
        </authorList>
    </citation>
    <scope>IDENTIFICATION</scope>
</reference>
<evidence type="ECO:0000256" key="9">
    <source>
        <dbReference type="SAM" id="SignalP"/>
    </source>
</evidence>
<evidence type="ECO:0000259" key="10">
    <source>
        <dbReference type="PROSITE" id="PS50287"/>
    </source>
</evidence>
<feature type="domain" description="SRCR" evidence="10">
    <location>
        <begin position="227"/>
        <end position="319"/>
    </location>
</feature>
<dbReference type="AlphaFoldDB" id="A0A668U0F5"/>